<dbReference type="Pfam" id="PF09994">
    <property type="entry name" value="T6SS_Tle1-like_cat"/>
    <property type="match status" value="1"/>
</dbReference>
<dbReference type="AlphaFoldDB" id="A0A2N9LJ37"/>
<evidence type="ECO:0000259" key="1">
    <source>
        <dbReference type="Pfam" id="PF09994"/>
    </source>
</evidence>
<sequence length="345" mass="36429">MSKRIVFCADGTWQAPVNGTNVYRLYKALTVSSDQVTFYDDGVGADATGLNRVLQGAFGAGLLQKIQDGYTKIAHVYEPGDEIFLIGFSRGAYTVRSLAGMIANCGMPTGSFSDDCVAQAFAAYRDPVNRASILARLTTCGLGPATIQMVGVWDTVGSLGIPAIFGGVDESKFGFLDTSLHPDIKNAYQCLALDEKRAQFPATLWTSTPAPGQTLEQIWCSGCHGDVGGGTAQAGGVDAGTRLCDITMGWMVSKALALGLTMDPATAAQFETLPAEYALDAIRESWTPADGPQHLRPVAPDAEISNGVAVRLKYALTYVPGSLTVSDGALADSYKLVTIVDENAF</sequence>
<evidence type="ECO:0000313" key="2">
    <source>
        <dbReference type="EMBL" id="SPE23252.1"/>
    </source>
</evidence>
<dbReference type="EMBL" id="OKRB01000095">
    <property type="protein sequence ID" value="SPE23252.1"/>
    <property type="molecule type" value="Genomic_DNA"/>
</dbReference>
<evidence type="ECO:0000313" key="3">
    <source>
        <dbReference type="Proteomes" id="UP000239735"/>
    </source>
</evidence>
<organism evidence="2 3">
    <name type="scientific">Candidatus Sulfuritelmatomonas gaucii</name>
    <dbReference type="NCBI Taxonomy" id="2043161"/>
    <lineage>
        <taxon>Bacteria</taxon>
        <taxon>Pseudomonadati</taxon>
        <taxon>Acidobacteriota</taxon>
        <taxon>Terriglobia</taxon>
        <taxon>Terriglobales</taxon>
        <taxon>Acidobacteriaceae</taxon>
        <taxon>Candidatus Sulfuritelmatomonas</taxon>
    </lineage>
</organism>
<dbReference type="PANTHER" id="PTHR33840:SF1">
    <property type="entry name" value="TLE1 PHOSPHOLIPASE DOMAIN-CONTAINING PROTEIN"/>
    <property type="match status" value="1"/>
</dbReference>
<protein>
    <recommendedName>
        <fullName evidence="1">T6SS Phospholipase effector Tle1-like catalytic domain-containing protein</fullName>
    </recommendedName>
</protein>
<accession>A0A2N9LJ37</accession>
<dbReference type="InterPro" id="IPR018712">
    <property type="entry name" value="Tle1-like_cat"/>
</dbReference>
<name>A0A2N9LJ37_9BACT</name>
<dbReference type="OrthoDB" id="4378831at2"/>
<feature type="domain" description="T6SS Phospholipase effector Tle1-like catalytic" evidence="1">
    <location>
        <begin position="3"/>
        <end position="253"/>
    </location>
</feature>
<dbReference type="PANTHER" id="PTHR33840">
    <property type="match status" value="1"/>
</dbReference>
<proteinExistence type="predicted"/>
<reference evidence="3" key="1">
    <citation type="submission" date="2018-02" db="EMBL/GenBank/DDBJ databases">
        <authorList>
            <person name="Hausmann B."/>
        </authorList>
    </citation>
    <scope>NUCLEOTIDE SEQUENCE [LARGE SCALE GENOMIC DNA]</scope>
    <source>
        <strain evidence="3">Peat soil MAG SbA5</strain>
    </source>
</reference>
<gene>
    <name evidence="2" type="ORF">SBA5_380023</name>
</gene>
<dbReference type="Proteomes" id="UP000239735">
    <property type="component" value="Unassembled WGS sequence"/>
</dbReference>